<dbReference type="InterPro" id="IPR009057">
    <property type="entry name" value="Homeodomain-like_sf"/>
</dbReference>
<dbReference type="Proteomes" id="UP000008225">
    <property type="component" value="Chromosome 5"/>
</dbReference>
<feature type="DNA-binding region" description="Homeobox" evidence="10">
    <location>
        <begin position="180"/>
        <end position="239"/>
    </location>
</feature>
<evidence type="ECO:0000256" key="2">
    <source>
        <dbReference type="ARBA" id="ARBA00008966"/>
    </source>
</evidence>
<dbReference type="InterPro" id="IPR001781">
    <property type="entry name" value="Znf_LIM"/>
</dbReference>
<feature type="region of interest" description="Disordered" evidence="13">
    <location>
        <begin position="563"/>
        <end position="588"/>
    </location>
</feature>
<evidence type="ECO:0000313" key="17">
    <source>
        <dbReference type="Proteomes" id="UP000008225"/>
    </source>
</evidence>
<feature type="domain" description="LIM zinc-binding" evidence="14">
    <location>
        <begin position="2"/>
        <end position="61"/>
    </location>
</feature>
<dbReference type="CDD" id="cd00086">
    <property type="entry name" value="homeodomain"/>
    <property type="match status" value="1"/>
</dbReference>
<evidence type="ECO:0000256" key="10">
    <source>
        <dbReference type="PROSITE-ProRule" id="PRU00108"/>
    </source>
</evidence>
<feature type="region of interest" description="Disordered" evidence="13">
    <location>
        <begin position="412"/>
        <end position="460"/>
    </location>
</feature>
<feature type="domain" description="Homeobox" evidence="15">
    <location>
        <begin position="178"/>
        <end position="238"/>
    </location>
</feature>
<dbReference type="Pfam" id="PF00046">
    <property type="entry name" value="Homeodomain"/>
    <property type="match status" value="1"/>
</dbReference>
<dbReference type="PANTHER" id="PTHR15565:SF0">
    <property type="entry name" value="PROTEIN AATF"/>
    <property type="match status" value="1"/>
</dbReference>
<name>A0A8I3W0V7_CALJA</name>
<dbReference type="Pfam" id="PF08164">
    <property type="entry name" value="TRAUB"/>
    <property type="match status" value="1"/>
</dbReference>
<dbReference type="InterPro" id="IPR025160">
    <property type="entry name" value="AATF"/>
</dbReference>
<evidence type="ECO:0000259" key="14">
    <source>
        <dbReference type="PROSITE" id="PS50023"/>
    </source>
</evidence>
<evidence type="ECO:0000256" key="3">
    <source>
        <dbReference type="ARBA" id="ARBA00022723"/>
    </source>
</evidence>
<dbReference type="SMART" id="SM00389">
    <property type="entry name" value="HOX"/>
    <property type="match status" value="1"/>
</dbReference>
<proteinExistence type="inferred from homology"/>
<feature type="compositionally biased region" description="Basic and acidic residues" evidence="13">
    <location>
        <begin position="151"/>
        <end position="167"/>
    </location>
</feature>
<dbReference type="GO" id="GO:0008270">
    <property type="term" value="F:zinc ion binding"/>
    <property type="evidence" value="ECO:0007669"/>
    <property type="project" value="InterPro"/>
</dbReference>
<keyword evidence="5 11" id="KW-0862">Zinc</keyword>
<sequence length="838" mass="94654">MVHCAGCKRPILDRFLLNVLDRAWHVKCVQCCECKCNLTEKCFSREGKLYCKNDFFRCFGTKCAGCAQGISPSDLVRRARSKVFHLNCFTCMMCNKQLSTGEELYIIDENKFVCKEDYLSNSSVAKENSLHSATTGSDPSLSPDSQDPSQDDAKDSESANVSDKEGGSNENDDQNLGAKRRGPRTTIKAKQLETLKAAFAATPKPTRHIREQLAQETGLNMRVIQVWFQNRRSKERRMKQLSALGARRHAFFRSPRRMRPLVDRLEPGELIPNGPFSFYGATAARVIDRFDEGEDGESDFLPVGSIRKRASVSLLDTDKRYSGKTTSRRAWNEDHWEQTLPGSSDEEISDEEGSGDGDLEGLGLEESDEDDLSAAEEQESGDHRESKKSRSSSAKTPCFSVQSISNFEKFTKGMDDLGSSEEEEDEESGMEEGDDEEYSEGESEEESEEDRARDRNSEDDGVVMTFSTVKVSEEVEKGRAVKNQIALWDQLLEGRIKLQKALLTTNQLPQPDVFPLFKDKGGPEFSSALKNSHKALKALLRSLVDLQEELLFQYPDTSYLVNGTKPNAGSEEISSEDDELVEEKKQQRKRVPAKRKLEMDDYPSFMAKRFADFTVFRNRTLQKWHDKTKLASGKLGKGFGAFEHSILTQIDHILMDKERLLRRTQTKRSVYRVLGKPEPVAQPVPESFPGEPEILPQAPANAHLKDLDEEIFDDDDFYHQLLRELIERKTSSLDPNDQVAMGRQWLAIQKLRSKIHKKVDTKASKGRKLRFHVLSKLLSFMAPIDHTTMNDDARTELYRSLFGQLHPPDERHKGRHHPPPTPSGTMAGMAACPDGGNQ</sequence>
<organism evidence="16 17">
    <name type="scientific">Callithrix jacchus</name>
    <name type="common">White-tufted-ear marmoset</name>
    <name type="synonym">Simia Jacchus</name>
    <dbReference type="NCBI Taxonomy" id="9483"/>
    <lineage>
        <taxon>Eukaryota</taxon>
        <taxon>Metazoa</taxon>
        <taxon>Chordata</taxon>
        <taxon>Craniata</taxon>
        <taxon>Vertebrata</taxon>
        <taxon>Euteleostomi</taxon>
        <taxon>Mammalia</taxon>
        <taxon>Eutheria</taxon>
        <taxon>Euarchontoglires</taxon>
        <taxon>Primates</taxon>
        <taxon>Haplorrhini</taxon>
        <taxon>Platyrrhini</taxon>
        <taxon>Cebidae</taxon>
        <taxon>Callitrichinae</taxon>
        <taxon>Callithrix</taxon>
        <taxon>Callithrix</taxon>
    </lineage>
</organism>
<dbReference type="InterPro" id="IPR012617">
    <property type="entry name" value="AATF_C"/>
</dbReference>
<dbReference type="PANTHER" id="PTHR15565">
    <property type="entry name" value="AATF PROTEIN APOPTOSIS ANTAGONIZING TRANSCRIPTION FACTOR"/>
    <property type="match status" value="1"/>
</dbReference>
<dbReference type="CDD" id="cd09375">
    <property type="entry name" value="LIM2_Lhx1_Lhx5"/>
    <property type="match status" value="1"/>
</dbReference>
<dbReference type="InterPro" id="IPR017970">
    <property type="entry name" value="Homeobox_CS"/>
</dbReference>
<feature type="compositionally biased region" description="Acidic residues" evidence="13">
    <location>
        <begin position="344"/>
        <end position="379"/>
    </location>
</feature>
<dbReference type="Gene3D" id="2.10.110.10">
    <property type="entry name" value="Cysteine Rich Protein"/>
    <property type="match status" value="2"/>
</dbReference>
<dbReference type="SUPFAM" id="SSF57716">
    <property type="entry name" value="Glucocorticoid receptor-like (DNA-binding domain)"/>
    <property type="match status" value="2"/>
</dbReference>
<dbReference type="Pfam" id="PF13339">
    <property type="entry name" value="AATF-Che1"/>
    <property type="match status" value="1"/>
</dbReference>
<keyword evidence="4" id="KW-0677">Repeat</keyword>
<dbReference type="Gene3D" id="1.10.10.60">
    <property type="entry name" value="Homeodomain-like"/>
    <property type="match status" value="1"/>
</dbReference>
<dbReference type="GO" id="GO:0003677">
    <property type="term" value="F:DNA binding"/>
    <property type="evidence" value="ECO:0007669"/>
    <property type="project" value="UniProtKB-UniRule"/>
</dbReference>
<dbReference type="PROSITE" id="PS00478">
    <property type="entry name" value="LIM_DOMAIN_1"/>
    <property type="match status" value="2"/>
</dbReference>
<feature type="region of interest" description="Disordered" evidence="13">
    <location>
        <begin position="128"/>
        <end position="190"/>
    </location>
</feature>
<dbReference type="SMART" id="SM00132">
    <property type="entry name" value="LIM"/>
    <property type="match status" value="2"/>
</dbReference>
<evidence type="ECO:0000313" key="16">
    <source>
        <dbReference type="Ensembl" id="ENSCJAP00000080920.1"/>
    </source>
</evidence>
<dbReference type="FunFam" id="2.10.110.10:FF:000046">
    <property type="entry name" value="LIM/homeobox protein Lhx1"/>
    <property type="match status" value="1"/>
</dbReference>
<reference evidence="16" key="3">
    <citation type="submission" date="2025-09" db="UniProtKB">
        <authorList>
            <consortium name="Ensembl"/>
        </authorList>
    </citation>
    <scope>IDENTIFICATION</scope>
</reference>
<evidence type="ECO:0000259" key="15">
    <source>
        <dbReference type="PROSITE" id="PS50071"/>
    </source>
</evidence>
<keyword evidence="8 10" id="KW-0371">Homeobox</keyword>
<reference evidence="16 17" key="1">
    <citation type="submission" date="2009-03" db="EMBL/GenBank/DDBJ databases">
        <authorList>
            <person name="Warren W."/>
            <person name="Ye L."/>
            <person name="Minx P."/>
            <person name="Worley K."/>
            <person name="Gibbs R."/>
            <person name="Wilson R.K."/>
        </authorList>
    </citation>
    <scope>NUCLEOTIDE SEQUENCE [LARGE SCALE GENOMIC DNA]</scope>
</reference>
<dbReference type="FunFam" id="1.10.10.60:FF:000075">
    <property type="entry name" value="LIM/homeobox protein Lhx1"/>
    <property type="match status" value="1"/>
</dbReference>
<comment type="similarity">
    <text evidence="2">Belongs to the AATF family.</text>
</comment>
<gene>
    <name evidence="16" type="primary">AATF</name>
</gene>
<evidence type="ECO:0000256" key="4">
    <source>
        <dbReference type="ARBA" id="ARBA00022737"/>
    </source>
</evidence>
<evidence type="ECO:0000256" key="1">
    <source>
        <dbReference type="ARBA" id="ARBA00004123"/>
    </source>
</evidence>
<keyword evidence="6 11" id="KW-0440">LIM domain</keyword>
<protein>
    <submittedName>
        <fullName evidence="16">Apoptosis antagonizing transcription factor</fullName>
    </submittedName>
</protein>
<dbReference type="InterPro" id="IPR039223">
    <property type="entry name" value="AATF/Bfr2"/>
</dbReference>
<dbReference type="PROSITE" id="PS00027">
    <property type="entry name" value="HOMEOBOX_1"/>
    <property type="match status" value="1"/>
</dbReference>
<keyword evidence="7 10" id="KW-0238">DNA-binding</keyword>
<evidence type="ECO:0000256" key="8">
    <source>
        <dbReference type="ARBA" id="ARBA00023155"/>
    </source>
</evidence>
<dbReference type="PROSITE" id="PS50023">
    <property type="entry name" value="LIM_DOMAIN_2"/>
    <property type="match status" value="2"/>
</dbReference>
<dbReference type="CDD" id="cd09367">
    <property type="entry name" value="LIM1_Lhx1_Lhx5"/>
    <property type="match status" value="1"/>
</dbReference>
<comment type="subcellular location">
    <subcellularLocation>
        <location evidence="1 10 12">Nucleus</location>
    </subcellularLocation>
</comment>
<dbReference type="GO" id="GO:0000981">
    <property type="term" value="F:DNA-binding transcription factor activity, RNA polymerase II-specific"/>
    <property type="evidence" value="ECO:0007669"/>
    <property type="project" value="InterPro"/>
</dbReference>
<evidence type="ECO:0000256" key="9">
    <source>
        <dbReference type="ARBA" id="ARBA00023242"/>
    </source>
</evidence>
<feature type="compositionally biased region" description="Low complexity" evidence="13">
    <location>
        <begin position="137"/>
        <end position="148"/>
    </location>
</feature>
<evidence type="ECO:0000256" key="11">
    <source>
        <dbReference type="PROSITE-ProRule" id="PRU00125"/>
    </source>
</evidence>
<keyword evidence="17" id="KW-1185">Reference proteome</keyword>
<evidence type="ECO:0000256" key="6">
    <source>
        <dbReference type="ARBA" id="ARBA00023038"/>
    </source>
</evidence>
<evidence type="ECO:0000256" key="13">
    <source>
        <dbReference type="SAM" id="MobiDB-lite"/>
    </source>
</evidence>
<reference evidence="16" key="2">
    <citation type="submission" date="2025-08" db="UniProtKB">
        <authorList>
            <consortium name="Ensembl"/>
        </authorList>
    </citation>
    <scope>IDENTIFICATION</scope>
</reference>
<dbReference type="PROSITE" id="PS50071">
    <property type="entry name" value="HOMEOBOX_2"/>
    <property type="match status" value="1"/>
</dbReference>
<evidence type="ECO:0000256" key="7">
    <source>
        <dbReference type="ARBA" id="ARBA00023125"/>
    </source>
</evidence>
<dbReference type="InterPro" id="IPR001356">
    <property type="entry name" value="HD"/>
</dbReference>
<feature type="domain" description="LIM zinc-binding" evidence="14">
    <location>
        <begin position="62"/>
        <end position="124"/>
    </location>
</feature>
<evidence type="ECO:0000256" key="5">
    <source>
        <dbReference type="ARBA" id="ARBA00022833"/>
    </source>
</evidence>
<dbReference type="InterPro" id="IPR049619">
    <property type="entry name" value="Lhx1/5_LIM2"/>
</dbReference>
<dbReference type="SUPFAM" id="SSF46689">
    <property type="entry name" value="Homeodomain-like"/>
    <property type="match status" value="1"/>
</dbReference>
<feature type="region of interest" description="Disordered" evidence="13">
    <location>
        <begin position="805"/>
        <end position="838"/>
    </location>
</feature>
<keyword evidence="9 10" id="KW-0539">Nucleus</keyword>
<dbReference type="Pfam" id="PF00412">
    <property type="entry name" value="LIM"/>
    <property type="match status" value="2"/>
</dbReference>
<feature type="region of interest" description="Disordered" evidence="13">
    <location>
        <begin position="324"/>
        <end position="399"/>
    </location>
</feature>
<dbReference type="AlphaFoldDB" id="A0A8I3W0V7"/>
<feature type="compositionally biased region" description="Acidic residues" evidence="13">
    <location>
        <begin position="418"/>
        <end position="449"/>
    </location>
</feature>
<dbReference type="GeneTree" id="ENSGT00940000160834"/>
<accession>A0A8I3W0V7</accession>
<dbReference type="InterPro" id="IPR049618">
    <property type="entry name" value="Lhx1/5_LIM1"/>
</dbReference>
<dbReference type="GO" id="GO:0005730">
    <property type="term" value="C:nucleolus"/>
    <property type="evidence" value="ECO:0007669"/>
    <property type="project" value="TreeGrafter"/>
</dbReference>
<evidence type="ECO:0000256" key="12">
    <source>
        <dbReference type="RuleBase" id="RU000682"/>
    </source>
</evidence>
<keyword evidence="3 11" id="KW-0479">Metal-binding</keyword>
<dbReference type="Ensembl" id="ENSCJAT00000134212.1">
    <property type="protein sequence ID" value="ENSCJAP00000080920.1"/>
    <property type="gene ID" value="ENSCJAG00000015449.5"/>
</dbReference>
<dbReference type="FunFam" id="2.10.110.10:FF:000120">
    <property type="entry name" value="Insulin gene enhancer protein ISL-2"/>
    <property type="match status" value="1"/>
</dbReference>